<keyword evidence="7" id="KW-0833">Ubl conjugation pathway</keyword>
<dbReference type="Pfam" id="PF13923">
    <property type="entry name" value="zf-C3HC4_2"/>
    <property type="match status" value="1"/>
</dbReference>
<dbReference type="SMART" id="SM00184">
    <property type="entry name" value="RING"/>
    <property type="match status" value="1"/>
</dbReference>
<dbReference type="GO" id="GO:0061630">
    <property type="term" value="F:ubiquitin protein ligase activity"/>
    <property type="evidence" value="ECO:0007669"/>
    <property type="project" value="UniProtKB-EC"/>
</dbReference>
<dbReference type="GO" id="GO:0008270">
    <property type="term" value="F:zinc ion binding"/>
    <property type="evidence" value="ECO:0007669"/>
    <property type="project" value="UniProtKB-KW"/>
</dbReference>
<dbReference type="AlphaFoldDB" id="A0A401QAS8"/>
<evidence type="ECO:0000256" key="1">
    <source>
        <dbReference type="ARBA" id="ARBA00000900"/>
    </source>
</evidence>
<protein>
    <recommendedName>
        <fullName evidence="3">RING-type E3 ubiquitin transferase</fullName>
        <ecNumber evidence="3">2.3.2.27</ecNumber>
    </recommendedName>
</protein>
<name>A0A401QAS8_SCYTO</name>
<dbReference type="OrthoDB" id="9049620at2759"/>
<evidence type="ECO:0000256" key="8">
    <source>
        <dbReference type="ARBA" id="ARBA00022833"/>
    </source>
</evidence>
<comment type="caution">
    <text evidence="12">The sequence shown here is derived from an EMBL/GenBank/DDBJ whole genome shotgun (WGS) entry which is preliminary data.</text>
</comment>
<dbReference type="GO" id="GO:0000209">
    <property type="term" value="P:protein polyubiquitination"/>
    <property type="evidence" value="ECO:0007669"/>
    <property type="project" value="TreeGrafter"/>
</dbReference>
<reference evidence="12 13" key="1">
    <citation type="journal article" date="2018" name="Nat. Ecol. Evol.">
        <title>Shark genomes provide insights into elasmobranch evolution and the origin of vertebrates.</title>
        <authorList>
            <person name="Hara Y"/>
            <person name="Yamaguchi K"/>
            <person name="Onimaru K"/>
            <person name="Kadota M"/>
            <person name="Koyanagi M"/>
            <person name="Keeley SD"/>
            <person name="Tatsumi K"/>
            <person name="Tanaka K"/>
            <person name="Motone F"/>
            <person name="Kageyama Y"/>
            <person name="Nozu R"/>
            <person name="Adachi N"/>
            <person name="Nishimura O"/>
            <person name="Nakagawa R"/>
            <person name="Tanegashima C"/>
            <person name="Kiyatake I"/>
            <person name="Matsumoto R"/>
            <person name="Murakumo K"/>
            <person name="Nishida K"/>
            <person name="Terakita A"/>
            <person name="Kuratani S"/>
            <person name="Sato K"/>
            <person name="Hyodo S Kuraku.S."/>
        </authorList>
    </citation>
    <scope>NUCLEOTIDE SEQUENCE [LARGE SCALE GENOMIC DNA]</scope>
</reference>
<dbReference type="InterPro" id="IPR034734">
    <property type="entry name" value="ZF_C2HC_RNF"/>
</dbReference>
<evidence type="ECO:0000259" key="10">
    <source>
        <dbReference type="PROSITE" id="PS50089"/>
    </source>
</evidence>
<keyword evidence="4" id="KW-0808">Transferase</keyword>
<dbReference type="GO" id="GO:0006511">
    <property type="term" value="P:ubiquitin-dependent protein catabolic process"/>
    <property type="evidence" value="ECO:0007669"/>
    <property type="project" value="TreeGrafter"/>
</dbReference>
<keyword evidence="6 9" id="KW-0863">Zinc-finger</keyword>
<gene>
    <name evidence="12" type="ORF">scyTo_0021626</name>
</gene>
<dbReference type="Pfam" id="PF18574">
    <property type="entry name" value="zf_C2HC_14"/>
    <property type="match status" value="1"/>
</dbReference>
<keyword evidence="5" id="KW-0479">Metal-binding</keyword>
<comment type="catalytic activity">
    <reaction evidence="1">
        <text>S-ubiquitinyl-[E2 ubiquitin-conjugating enzyme]-L-cysteine + [acceptor protein]-L-lysine = [E2 ubiquitin-conjugating enzyme]-L-cysteine + N(6)-ubiquitinyl-[acceptor protein]-L-lysine.</text>
        <dbReference type="EC" id="2.3.2.27"/>
    </reaction>
</comment>
<evidence type="ECO:0000256" key="9">
    <source>
        <dbReference type="PROSITE-ProRule" id="PRU00175"/>
    </source>
</evidence>
<evidence type="ECO:0000259" key="11">
    <source>
        <dbReference type="PROSITE" id="PS51803"/>
    </source>
</evidence>
<dbReference type="Pfam" id="PF05605">
    <property type="entry name" value="zf-Di19"/>
    <property type="match status" value="1"/>
</dbReference>
<keyword evidence="13" id="KW-1185">Reference proteome</keyword>
<evidence type="ECO:0000256" key="3">
    <source>
        <dbReference type="ARBA" id="ARBA00012483"/>
    </source>
</evidence>
<evidence type="ECO:0000313" key="12">
    <source>
        <dbReference type="EMBL" id="GCB82493.1"/>
    </source>
</evidence>
<comment type="pathway">
    <text evidence="2">Protein modification; protein ubiquitination.</text>
</comment>
<dbReference type="PANTHER" id="PTHR46016">
    <property type="entry name" value="ZINC FINGER, RING/FYVE/PHD-TYPE"/>
    <property type="match status" value="1"/>
</dbReference>
<dbReference type="InterPro" id="IPR013083">
    <property type="entry name" value="Znf_RING/FYVE/PHD"/>
</dbReference>
<dbReference type="InterPro" id="IPR001841">
    <property type="entry name" value="Znf_RING"/>
</dbReference>
<dbReference type="PROSITE" id="PS51803">
    <property type="entry name" value="ZF_C2HC_RNF"/>
    <property type="match status" value="1"/>
</dbReference>
<evidence type="ECO:0000256" key="2">
    <source>
        <dbReference type="ARBA" id="ARBA00004906"/>
    </source>
</evidence>
<dbReference type="EMBL" id="BFAA01019495">
    <property type="protein sequence ID" value="GCB82493.1"/>
    <property type="molecule type" value="Genomic_DNA"/>
</dbReference>
<evidence type="ECO:0000256" key="6">
    <source>
        <dbReference type="ARBA" id="ARBA00022771"/>
    </source>
</evidence>
<feature type="domain" description="C2HC RNF-type" evidence="11">
    <location>
        <begin position="92"/>
        <end position="111"/>
    </location>
</feature>
<feature type="domain" description="RING-type" evidence="10">
    <location>
        <begin position="29"/>
        <end position="68"/>
    </location>
</feature>
<dbReference type="InterPro" id="IPR008598">
    <property type="entry name" value="Di19_Zn-bd"/>
</dbReference>
<sequence>MGSAQSRLPTGPTLHMEHILPEEAQDFECPICLQALEKPIKTQCGHVFCEECHSRNFQLNDGKCPLCRKTTSRVEQHATDVLMQMMTKQAKCSGCDVEVCLINMRTHTKSCSRYLEECGPAPDANTLPQPTPAAHRPMEANTWAYTCPYCQERDYNQEDLITHCSAHHYDDRRRV</sequence>
<evidence type="ECO:0000256" key="5">
    <source>
        <dbReference type="ARBA" id="ARBA00022723"/>
    </source>
</evidence>
<dbReference type="PROSITE" id="PS50089">
    <property type="entry name" value="ZF_RING_2"/>
    <property type="match status" value="1"/>
</dbReference>
<dbReference type="Proteomes" id="UP000288216">
    <property type="component" value="Unassembled WGS sequence"/>
</dbReference>
<dbReference type="PANTHER" id="PTHR46016:SF1">
    <property type="entry name" value="RING-TYPE DOMAIN-CONTAINING PROTEIN"/>
    <property type="match status" value="1"/>
</dbReference>
<dbReference type="Gene3D" id="3.30.40.10">
    <property type="entry name" value="Zinc/RING finger domain, C3HC4 (zinc finger)"/>
    <property type="match status" value="1"/>
</dbReference>
<organism evidence="12 13">
    <name type="scientific">Scyliorhinus torazame</name>
    <name type="common">Cloudy catshark</name>
    <name type="synonym">Catulus torazame</name>
    <dbReference type="NCBI Taxonomy" id="75743"/>
    <lineage>
        <taxon>Eukaryota</taxon>
        <taxon>Metazoa</taxon>
        <taxon>Chordata</taxon>
        <taxon>Craniata</taxon>
        <taxon>Vertebrata</taxon>
        <taxon>Chondrichthyes</taxon>
        <taxon>Elasmobranchii</taxon>
        <taxon>Galeomorphii</taxon>
        <taxon>Galeoidea</taxon>
        <taxon>Carcharhiniformes</taxon>
        <taxon>Scyliorhinidae</taxon>
        <taxon>Scyliorhinus</taxon>
    </lineage>
</organism>
<keyword evidence="8" id="KW-0862">Zinc</keyword>
<dbReference type="UniPathway" id="UPA00143"/>
<proteinExistence type="predicted"/>
<dbReference type="InterPro" id="IPR051438">
    <property type="entry name" value="RNF_E3_ubiq-protein_ligase"/>
</dbReference>
<evidence type="ECO:0000256" key="4">
    <source>
        <dbReference type="ARBA" id="ARBA00022679"/>
    </source>
</evidence>
<accession>A0A401QAS8</accession>
<evidence type="ECO:0000256" key="7">
    <source>
        <dbReference type="ARBA" id="ARBA00022786"/>
    </source>
</evidence>
<dbReference type="SUPFAM" id="SSF57850">
    <property type="entry name" value="RING/U-box"/>
    <property type="match status" value="1"/>
</dbReference>
<feature type="non-terminal residue" evidence="12">
    <location>
        <position position="175"/>
    </location>
</feature>
<evidence type="ECO:0000313" key="13">
    <source>
        <dbReference type="Proteomes" id="UP000288216"/>
    </source>
</evidence>
<dbReference type="EC" id="2.3.2.27" evidence="3"/>